<dbReference type="Pfam" id="PF01323">
    <property type="entry name" value="DSBA"/>
    <property type="match status" value="1"/>
</dbReference>
<dbReference type="eggNOG" id="COG2761">
    <property type="taxonomic scope" value="Bacteria"/>
</dbReference>
<gene>
    <name evidence="2" type="ORF">N865_14520</name>
</gene>
<dbReference type="GO" id="GO:0016491">
    <property type="term" value="F:oxidoreductase activity"/>
    <property type="evidence" value="ECO:0007669"/>
    <property type="project" value="InterPro"/>
</dbReference>
<dbReference type="Gene3D" id="3.40.30.10">
    <property type="entry name" value="Glutaredoxin"/>
    <property type="match status" value="1"/>
</dbReference>
<evidence type="ECO:0000313" key="3">
    <source>
        <dbReference type="Proteomes" id="UP000019489"/>
    </source>
</evidence>
<dbReference type="STRING" id="1386089.N865_14520"/>
<proteinExistence type="predicted"/>
<name>W9G3B5_9MICO</name>
<protein>
    <recommendedName>
        <fullName evidence="1">DSBA-like thioredoxin domain-containing protein</fullName>
    </recommendedName>
</protein>
<comment type="caution">
    <text evidence="2">The sequence shown here is derived from an EMBL/GenBank/DDBJ whole genome shotgun (WGS) entry which is preliminary data.</text>
</comment>
<dbReference type="InterPro" id="IPR036249">
    <property type="entry name" value="Thioredoxin-like_sf"/>
</dbReference>
<evidence type="ECO:0000313" key="2">
    <source>
        <dbReference type="EMBL" id="EWT00596.1"/>
    </source>
</evidence>
<dbReference type="SUPFAM" id="SSF52833">
    <property type="entry name" value="Thioredoxin-like"/>
    <property type="match status" value="1"/>
</dbReference>
<keyword evidence="3" id="KW-1185">Reference proteome</keyword>
<dbReference type="InterPro" id="IPR001853">
    <property type="entry name" value="DSBA-like_thioredoxin_dom"/>
</dbReference>
<dbReference type="OrthoDB" id="4856332at2"/>
<dbReference type="EMBL" id="AWSA01000039">
    <property type="protein sequence ID" value="EWT00596.1"/>
    <property type="molecule type" value="Genomic_DNA"/>
</dbReference>
<evidence type="ECO:0000259" key="1">
    <source>
        <dbReference type="Pfam" id="PF01323"/>
    </source>
</evidence>
<reference evidence="2 3" key="1">
    <citation type="submission" date="2013-08" db="EMBL/GenBank/DDBJ databases">
        <title>Intrasporangium oryzae NRRL B-24470.</title>
        <authorList>
            <person name="Liu H."/>
            <person name="Wang G."/>
        </authorList>
    </citation>
    <scope>NUCLEOTIDE SEQUENCE [LARGE SCALE GENOMIC DNA]</scope>
    <source>
        <strain evidence="2 3">NRRL B-24470</strain>
    </source>
</reference>
<accession>W9G3B5</accession>
<dbReference type="PATRIC" id="fig|1386089.3.peg.3180"/>
<dbReference type="Proteomes" id="UP000019489">
    <property type="component" value="Unassembled WGS sequence"/>
</dbReference>
<feature type="domain" description="DSBA-like thioredoxin" evidence="1">
    <location>
        <begin position="6"/>
        <end position="132"/>
    </location>
</feature>
<organism evidence="2 3">
    <name type="scientific">Intrasporangium oryzae NRRL B-24470</name>
    <dbReference type="NCBI Taxonomy" id="1386089"/>
    <lineage>
        <taxon>Bacteria</taxon>
        <taxon>Bacillati</taxon>
        <taxon>Actinomycetota</taxon>
        <taxon>Actinomycetes</taxon>
        <taxon>Micrococcales</taxon>
        <taxon>Intrasporangiaceae</taxon>
        <taxon>Intrasporangium</taxon>
    </lineage>
</organism>
<dbReference type="RefSeq" id="WP_034808038.1">
    <property type="nucleotide sequence ID" value="NZ_AWSA01000039.1"/>
</dbReference>
<sequence length="227" mass="25426">MSRTRLTIWGDFTCPFSYLAWRRSEDLAADADVEVDWRAVEHDPWHHLRPVDVTDRFTALHDEMPRVTAHLMPGEPLPYTLKGHVPFTGAATAGYAEAYGAGVAVPVRRALFDGFWRHGIDLDDARVIRTLLADDIRSGSSPTELLRVWGYAVDVTGGPITTMGWHLRRDWWSQWHELGGVVPTLVVDDGPASVGEDALTRLAAEMRARGLDEWDDPTREHSQHPAA</sequence>
<dbReference type="AlphaFoldDB" id="W9G3B5"/>